<organism evidence="1 2">
    <name type="scientific">Melia azedarach</name>
    <name type="common">Chinaberry tree</name>
    <dbReference type="NCBI Taxonomy" id="155640"/>
    <lineage>
        <taxon>Eukaryota</taxon>
        <taxon>Viridiplantae</taxon>
        <taxon>Streptophyta</taxon>
        <taxon>Embryophyta</taxon>
        <taxon>Tracheophyta</taxon>
        <taxon>Spermatophyta</taxon>
        <taxon>Magnoliopsida</taxon>
        <taxon>eudicotyledons</taxon>
        <taxon>Gunneridae</taxon>
        <taxon>Pentapetalae</taxon>
        <taxon>rosids</taxon>
        <taxon>malvids</taxon>
        <taxon>Sapindales</taxon>
        <taxon>Meliaceae</taxon>
        <taxon>Melia</taxon>
    </lineage>
</organism>
<gene>
    <name evidence="1" type="ORF">OWV82_022317</name>
</gene>
<sequence>MEFKHFSHPHSLGIYQAIQLSNEHICSGCESIISGSAYGCWDCKFFLHEQCGNANRAMQHQSHPMHHLTLIPSATYSTGNFFCNACGDTGSAFSFCCPLCEFDLHVPCAFLPETVIHQAHVHSLSLGYALPPGQYYELSSYVCDICQKQLDKKRFWSYNCFACNFHAHTSCATAKPEPYSAAQNNKEESQNQPEQTEIEDPVLRTQLELQRLQLEIQMAQELANMMSSFNLSSLV</sequence>
<evidence type="ECO:0000313" key="2">
    <source>
        <dbReference type="Proteomes" id="UP001164539"/>
    </source>
</evidence>
<comment type="caution">
    <text evidence="1">The sequence shown here is derived from an EMBL/GenBank/DDBJ whole genome shotgun (WGS) entry which is preliminary data.</text>
</comment>
<protein>
    <submittedName>
        <fullName evidence="1">Cysteine/Histidine-rich C1 domain family protein</fullName>
    </submittedName>
</protein>
<dbReference type="Proteomes" id="UP001164539">
    <property type="component" value="Chromosome 12"/>
</dbReference>
<proteinExistence type="predicted"/>
<name>A0ACC1X2D4_MELAZ</name>
<evidence type="ECO:0000313" key="1">
    <source>
        <dbReference type="EMBL" id="KAJ4705556.1"/>
    </source>
</evidence>
<reference evidence="1 2" key="1">
    <citation type="journal article" date="2023" name="Science">
        <title>Complex scaffold remodeling in plant triterpene biosynthesis.</title>
        <authorList>
            <person name="De La Pena R."/>
            <person name="Hodgson H."/>
            <person name="Liu J.C."/>
            <person name="Stephenson M.J."/>
            <person name="Martin A.C."/>
            <person name="Owen C."/>
            <person name="Harkess A."/>
            <person name="Leebens-Mack J."/>
            <person name="Jimenez L.E."/>
            <person name="Osbourn A."/>
            <person name="Sattely E.S."/>
        </authorList>
    </citation>
    <scope>NUCLEOTIDE SEQUENCE [LARGE SCALE GENOMIC DNA]</scope>
    <source>
        <strain evidence="2">cv. JPN11</strain>
        <tissue evidence="1">Leaf</tissue>
    </source>
</reference>
<accession>A0ACC1X2D4</accession>
<dbReference type="EMBL" id="CM051405">
    <property type="protein sequence ID" value="KAJ4705556.1"/>
    <property type="molecule type" value="Genomic_DNA"/>
</dbReference>
<keyword evidence="2" id="KW-1185">Reference proteome</keyword>